<dbReference type="AlphaFoldDB" id="A0A6I3MBH3"/>
<comment type="caution">
    <text evidence="3">The sequence shown here is derived from an EMBL/GenBank/DDBJ whole genome shotgun (WGS) entry which is preliminary data.</text>
</comment>
<evidence type="ECO:0000256" key="1">
    <source>
        <dbReference type="SAM" id="Phobius"/>
    </source>
</evidence>
<feature type="domain" description="TadE-like" evidence="2">
    <location>
        <begin position="14"/>
        <end position="56"/>
    </location>
</feature>
<protein>
    <submittedName>
        <fullName evidence="3">Pilus assembly protein</fullName>
    </submittedName>
</protein>
<gene>
    <name evidence="3" type="ORF">GJ743_18570</name>
</gene>
<dbReference type="Pfam" id="PF07811">
    <property type="entry name" value="TadE"/>
    <property type="match status" value="1"/>
</dbReference>
<proteinExistence type="predicted"/>
<evidence type="ECO:0000259" key="2">
    <source>
        <dbReference type="Pfam" id="PF07811"/>
    </source>
</evidence>
<keyword evidence="1" id="KW-0812">Transmembrane</keyword>
<dbReference type="RefSeq" id="WP_155053392.1">
    <property type="nucleotide sequence ID" value="NZ_BAAAIB010000009.1"/>
</dbReference>
<dbReference type="OrthoDB" id="5190946at2"/>
<keyword evidence="1" id="KW-1133">Transmembrane helix</keyword>
<reference evidence="3 4" key="1">
    <citation type="submission" date="2019-11" db="EMBL/GenBank/DDBJ databases">
        <title>Agromyces kandeliae sp. nov., isolated from mangrove soil.</title>
        <authorList>
            <person name="Wang R."/>
        </authorList>
    </citation>
    <scope>NUCLEOTIDE SEQUENCE [LARGE SCALE GENOMIC DNA]</scope>
    <source>
        <strain evidence="3 4">JCM 11433</strain>
    </source>
</reference>
<organism evidence="3 4">
    <name type="scientific">Agromyces bracchium</name>
    <dbReference type="NCBI Taxonomy" id="88376"/>
    <lineage>
        <taxon>Bacteria</taxon>
        <taxon>Bacillati</taxon>
        <taxon>Actinomycetota</taxon>
        <taxon>Actinomycetes</taxon>
        <taxon>Micrococcales</taxon>
        <taxon>Microbacteriaceae</taxon>
        <taxon>Agromyces</taxon>
    </lineage>
</organism>
<name>A0A6I3MBH3_9MICO</name>
<dbReference type="EMBL" id="WMLB01000045">
    <property type="protein sequence ID" value="MTH70371.1"/>
    <property type="molecule type" value="Genomic_DNA"/>
</dbReference>
<keyword evidence="1" id="KW-0472">Membrane</keyword>
<dbReference type="InterPro" id="IPR012495">
    <property type="entry name" value="TadE-like_dom"/>
</dbReference>
<accession>A0A6I3MBH3</accession>
<evidence type="ECO:0000313" key="4">
    <source>
        <dbReference type="Proteomes" id="UP000433071"/>
    </source>
</evidence>
<sequence>MRVRRRSDVRGEQGASAVEFALVVLPLVLILLGIIEFGYIFNQQLTVTNAAREGSRVLAITRDTGDAVSAATNAASTLVGTPVITTPTVCPETGPGDATVVITLALDTITGLETWVPGLETISLTGRGVTPCGG</sequence>
<feature type="transmembrane region" description="Helical" evidence="1">
    <location>
        <begin position="20"/>
        <end position="41"/>
    </location>
</feature>
<dbReference type="Proteomes" id="UP000433071">
    <property type="component" value="Unassembled WGS sequence"/>
</dbReference>
<evidence type="ECO:0000313" key="3">
    <source>
        <dbReference type="EMBL" id="MTH70371.1"/>
    </source>
</evidence>
<keyword evidence="4" id="KW-1185">Reference proteome</keyword>